<dbReference type="OMA" id="IGCWMIL"/>
<dbReference type="EC" id="3.1.1.13" evidence="7"/>
<comment type="similarity">
    <text evidence="2">Belongs to the AB hydrolase superfamily. LDAH family.</text>
</comment>
<evidence type="ECO:0000256" key="9">
    <source>
        <dbReference type="SAM" id="Phobius"/>
    </source>
</evidence>
<dbReference type="EnsemblMetazoa" id="MESCA010797-RA">
    <property type="protein sequence ID" value="MESCA010797-PA"/>
    <property type="gene ID" value="MESCA010797"/>
</dbReference>
<evidence type="ECO:0000313" key="10">
    <source>
        <dbReference type="EnsemblMetazoa" id="MESCA010797-PA"/>
    </source>
</evidence>
<reference evidence="10" key="2">
    <citation type="submission" date="2015-06" db="UniProtKB">
        <authorList>
            <consortium name="EnsemblMetazoa"/>
        </authorList>
    </citation>
    <scope>IDENTIFICATION</scope>
</reference>
<dbReference type="GO" id="GO:0019915">
    <property type="term" value="P:lipid storage"/>
    <property type="evidence" value="ECO:0007669"/>
    <property type="project" value="InterPro"/>
</dbReference>
<dbReference type="InterPro" id="IPR019363">
    <property type="entry name" value="LDAH"/>
</dbReference>
<dbReference type="GO" id="GO:0004771">
    <property type="term" value="F:sterol ester esterase activity"/>
    <property type="evidence" value="ECO:0007669"/>
    <property type="project" value="UniProtKB-EC"/>
</dbReference>
<proteinExistence type="inferred from homology"/>
<evidence type="ECO:0000256" key="1">
    <source>
        <dbReference type="ARBA" id="ARBA00004502"/>
    </source>
</evidence>
<dbReference type="STRING" id="36166.T1H3H0"/>
<comment type="subcellular location">
    <subcellularLocation>
        <location evidence="1">Lipid droplet</location>
    </subcellularLocation>
</comment>
<evidence type="ECO:0000256" key="5">
    <source>
        <dbReference type="ARBA" id="ARBA00022801"/>
    </source>
</evidence>
<keyword evidence="9" id="KW-1133">Transmembrane helix</keyword>
<accession>T1H3H0</accession>
<name>T1H3H0_MEGSC</name>
<organism evidence="10 11">
    <name type="scientific">Megaselia scalaris</name>
    <name type="common">Humpbacked fly</name>
    <name type="synonym">Phora scalaris</name>
    <dbReference type="NCBI Taxonomy" id="36166"/>
    <lineage>
        <taxon>Eukaryota</taxon>
        <taxon>Metazoa</taxon>
        <taxon>Ecdysozoa</taxon>
        <taxon>Arthropoda</taxon>
        <taxon>Hexapoda</taxon>
        <taxon>Insecta</taxon>
        <taxon>Pterygota</taxon>
        <taxon>Neoptera</taxon>
        <taxon>Endopterygota</taxon>
        <taxon>Diptera</taxon>
        <taxon>Brachycera</taxon>
        <taxon>Muscomorpha</taxon>
        <taxon>Platypezoidea</taxon>
        <taxon>Phoridae</taxon>
        <taxon>Megaseliini</taxon>
        <taxon>Megaselia</taxon>
    </lineage>
</organism>
<evidence type="ECO:0000256" key="4">
    <source>
        <dbReference type="ARBA" id="ARBA00022677"/>
    </source>
</evidence>
<dbReference type="AlphaFoldDB" id="T1H3H0"/>
<sequence>HAGHDDPSAAALRQVPVLRGNERLFDLNAQIAHKVDFIEHYIPSHVKIHLIGHSIGCWMILQMLKERSDIKNQFESATFCSQQLKEWWNLQMFLMISAYFWLASISNVFLGVTLSYIRPTVMEKVVFLAKQEMDTVVNLDLDIVKENKNLITLYYGTTDGWVPVKYYEELKKQIPDVDAILDTHGIAHVFVLKSSEEMAQIVGDLVRKNRVI</sequence>
<keyword evidence="11" id="KW-1185">Reference proteome</keyword>
<keyword evidence="5" id="KW-0378">Hydrolase</keyword>
<comment type="catalytic activity">
    <reaction evidence="8">
        <text>a cholesterol ester + H2O = cholesterol + a fatty acid + H(+)</text>
        <dbReference type="Rhea" id="RHEA:36403"/>
        <dbReference type="ChEBI" id="CHEBI:15377"/>
        <dbReference type="ChEBI" id="CHEBI:15378"/>
        <dbReference type="ChEBI" id="CHEBI:16113"/>
        <dbReference type="ChEBI" id="CHEBI:17002"/>
        <dbReference type="ChEBI" id="CHEBI:28868"/>
        <dbReference type="EC" id="3.1.1.13"/>
    </reaction>
    <physiologicalReaction direction="left-to-right" evidence="8">
        <dbReference type="Rhea" id="RHEA:36404"/>
    </physiologicalReaction>
</comment>
<dbReference type="Gene3D" id="3.40.50.1820">
    <property type="entry name" value="alpha/beta hydrolase"/>
    <property type="match status" value="1"/>
</dbReference>
<evidence type="ECO:0000313" key="11">
    <source>
        <dbReference type="Proteomes" id="UP000015102"/>
    </source>
</evidence>
<dbReference type="Pfam" id="PF10230">
    <property type="entry name" value="LIDHydrolase"/>
    <property type="match status" value="2"/>
</dbReference>
<dbReference type="GO" id="GO:0005811">
    <property type="term" value="C:lipid droplet"/>
    <property type="evidence" value="ECO:0007669"/>
    <property type="project" value="UniProtKB-SubCell"/>
</dbReference>
<evidence type="ECO:0000256" key="8">
    <source>
        <dbReference type="ARBA" id="ARBA00049527"/>
    </source>
</evidence>
<keyword evidence="4" id="KW-0551">Lipid droplet</keyword>
<dbReference type="HOGENOM" id="CLU_018394_2_1_1"/>
<feature type="transmembrane region" description="Helical" evidence="9">
    <location>
        <begin position="92"/>
        <end position="117"/>
    </location>
</feature>
<dbReference type="InterPro" id="IPR029058">
    <property type="entry name" value="AB_hydrolase_fold"/>
</dbReference>
<dbReference type="EMBL" id="CAQQ02186371">
    <property type="status" value="NOT_ANNOTATED_CDS"/>
    <property type="molecule type" value="Genomic_DNA"/>
</dbReference>
<evidence type="ECO:0000256" key="7">
    <source>
        <dbReference type="ARBA" id="ARBA00039150"/>
    </source>
</evidence>
<protein>
    <recommendedName>
        <fullName evidence="3">Lipid droplet-associated hydrolase</fullName>
        <ecNumber evidence="7">3.1.1.13</ecNumber>
    </recommendedName>
    <alternativeName>
        <fullName evidence="6">Lipid droplet-associated serine hydrolase</fullName>
    </alternativeName>
</protein>
<evidence type="ECO:0000256" key="6">
    <source>
        <dbReference type="ARBA" id="ARBA00031924"/>
    </source>
</evidence>
<dbReference type="SUPFAM" id="SSF53474">
    <property type="entry name" value="alpha/beta-Hydrolases"/>
    <property type="match status" value="1"/>
</dbReference>
<reference evidence="11" key="1">
    <citation type="submission" date="2013-02" db="EMBL/GenBank/DDBJ databases">
        <authorList>
            <person name="Hughes D."/>
        </authorList>
    </citation>
    <scope>NUCLEOTIDE SEQUENCE</scope>
    <source>
        <strain>Durham</strain>
        <strain evidence="11">NC isolate 2 -- Noor lab</strain>
    </source>
</reference>
<keyword evidence="9" id="KW-0812">Transmembrane</keyword>
<dbReference type="Proteomes" id="UP000015102">
    <property type="component" value="Unassembled WGS sequence"/>
</dbReference>
<dbReference type="PANTHER" id="PTHR13390">
    <property type="entry name" value="LIPASE"/>
    <property type="match status" value="1"/>
</dbReference>
<dbReference type="PANTHER" id="PTHR13390:SF0">
    <property type="entry name" value="LIPID DROPLET-ASSOCIATED HYDROLASE"/>
    <property type="match status" value="1"/>
</dbReference>
<evidence type="ECO:0000256" key="3">
    <source>
        <dbReference type="ARBA" id="ARBA00019242"/>
    </source>
</evidence>
<keyword evidence="9" id="KW-0472">Membrane</keyword>
<evidence type="ECO:0000256" key="2">
    <source>
        <dbReference type="ARBA" id="ARBA00008300"/>
    </source>
</evidence>